<keyword evidence="2" id="KW-0472">Membrane</keyword>
<reference evidence="3 4" key="1">
    <citation type="journal article" date="2019" name="Int. J. Syst. Evol. Microbiol.">
        <title>The Global Catalogue of Microorganisms (GCM) 10K type strain sequencing project: providing services to taxonomists for standard genome sequencing and annotation.</title>
        <authorList>
            <consortium name="The Broad Institute Genomics Platform"/>
            <consortium name="The Broad Institute Genome Sequencing Center for Infectious Disease"/>
            <person name="Wu L."/>
            <person name="Ma J."/>
        </authorList>
    </citation>
    <scope>NUCLEOTIDE SEQUENCE [LARGE SCALE GENOMIC DNA]</scope>
    <source>
        <strain evidence="3 4">JCM 3146</strain>
    </source>
</reference>
<dbReference type="EMBL" id="BAAABM010000007">
    <property type="protein sequence ID" value="GAA0318142.1"/>
    <property type="molecule type" value="Genomic_DNA"/>
</dbReference>
<evidence type="ECO:0000313" key="4">
    <source>
        <dbReference type="Proteomes" id="UP001501822"/>
    </source>
</evidence>
<feature type="compositionally biased region" description="Pro residues" evidence="1">
    <location>
        <begin position="24"/>
        <end position="81"/>
    </location>
</feature>
<dbReference type="SUPFAM" id="SSF50939">
    <property type="entry name" value="Sialidases"/>
    <property type="match status" value="2"/>
</dbReference>
<sequence>MRVAGQKTPDDDPNGEPPSDDQGPPSPPSPPAWAPNPAQPPLPPWATPPALPYGAPPPGLPGSPPYAPPAEPPLPHDPAPGGPAQRTPAEPWAEAEQAPPETQEWAPEPAADPWRIPPQPLWDPAVESSPAVFPPPPESYAPEEQEPPGPRFAAYDSRDPETSAPRSPAAGGQGTPAPRFPAYDASGGDRPTSLDLPPSAMVPRSTPRPPGVSGREPWGSGEETVRFDEPWRLEAPARTSRRVPLRPILIATGAVVVAGGLVAGGFFLLSDDKTPADHAGPPALLAGSVFTADPTAAADGRDQALTAVTAVGPTVVAIGGEGDGVSYRPEFLVSTDGGRSFRLADVHALNGEEPPNGDAPKMIAATNGAWIALGDRPDGTAVWTSRDGRSWIRQPDAAGAAFGHNDRIARVSAVGSGFVAVGSTSAKGDFSDPTPVVWRSSDGKRWDRVTGGRLSLPGAGAKMSLVGAAATGNTLITHGIGSTGGKRPKPIDGLWRSADGGRTWAQVSVPSAPGGGGFGIAAIPSGFLIAREAKDKSGRFAAVYSSADAARWTSAGEIRVPGYARLLRFTGSPQGVAALAAAGRKAALVHSADGRSWQSSGDVPLPTGRVPAEVTQTPGVTVLVGRDNTGSDADAMMVVRDTQGQDVQVPAIAGGTQPDRTVNAIAPANGHLVAVGSTNGDAAEWLSADGRTWQRARTVSREGRQRLTAVASGNAGLLAVGFDGTAPRRPLVLTSRDGTNWQSADGAGVFKPSGKAALTTSAAAMGPAGYVVVGEDGFSAVTWFSADLKSWQRGKAPEKKALEGTRNTGRWMRDVAAGPFGYVAVGGLNDPGTHSDRPGRPAAWTSADGRTWTLRQLPLPAGTVEAWFDHVAAKGSVLVATGTATAPSGPQAFAFLSADGGRTWQQTPLTDATTNTAVTATAATPRGFVIAGTAGRPGATDVMLWSSGDGRTWTSARPKGTGLSGKGDQKLNGLTAVGSDLLGLGATSDHTGGQPTLWRRPLP</sequence>
<feature type="transmembrane region" description="Helical" evidence="2">
    <location>
        <begin position="248"/>
        <end position="269"/>
    </location>
</feature>
<dbReference type="SUPFAM" id="SSF110296">
    <property type="entry name" value="Oligoxyloglucan reducing end-specific cellobiohydrolase"/>
    <property type="match status" value="1"/>
</dbReference>
<evidence type="ECO:0000256" key="1">
    <source>
        <dbReference type="SAM" id="MobiDB-lite"/>
    </source>
</evidence>
<keyword evidence="2" id="KW-1133">Transmembrane helix</keyword>
<keyword evidence="2" id="KW-0812">Transmembrane</keyword>
<accession>A0ABN0VVF9</accession>
<dbReference type="Gene3D" id="2.120.10.10">
    <property type="match status" value="1"/>
</dbReference>
<organism evidence="3 4">
    <name type="scientific">Actinoallomurus spadix</name>
    <dbReference type="NCBI Taxonomy" id="79912"/>
    <lineage>
        <taxon>Bacteria</taxon>
        <taxon>Bacillati</taxon>
        <taxon>Actinomycetota</taxon>
        <taxon>Actinomycetes</taxon>
        <taxon>Streptosporangiales</taxon>
        <taxon>Thermomonosporaceae</taxon>
        <taxon>Actinoallomurus</taxon>
    </lineage>
</organism>
<evidence type="ECO:0008006" key="5">
    <source>
        <dbReference type="Google" id="ProtNLM"/>
    </source>
</evidence>
<dbReference type="Gene3D" id="2.130.10.10">
    <property type="entry name" value="YVTN repeat-like/Quinoprotein amine dehydrogenase"/>
    <property type="match status" value="1"/>
</dbReference>
<protein>
    <recommendedName>
        <fullName evidence="5">Exo-alpha-sialidase</fullName>
    </recommendedName>
</protein>
<dbReference type="InterPro" id="IPR036278">
    <property type="entry name" value="Sialidase_sf"/>
</dbReference>
<name>A0ABN0VVF9_9ACTN</name>
<proteinExistence type="predicted"/>
<dbReference type="InterPro" id="IPR015943">
    <property type="entry name" value="WD40/YVTN_repeat-like_dom_sf"/>
</dbReference>
<evidence type="ECO:0000313" key="3">
    <source>
        <dbReference type="EMBL" id="GAA0318142.1"/>
    </source>
</evidence>
<dbReference type="Proteomes" id="UP001501822">
    <property type="component" value="Unassembled WGS sequence"/>
</dbReference>
<feature type="compositionally biased region" description="Low complexity" evidence="1">
    <location>
        <begin position="82"/>
        <end position="111"/>
    </location>
</feature>
<feature type="region of interest" description="Disordered" evidence="1">
    <location>
        <begin position="949"/>
        <end position="970"/>
    </location>
</feature>
<evidence type="ECO:0000256" key="2">
    <source>
        <dbReference type="SAM" id="Phobius"/>
    </source>
</evidence>
<feature type="region of interest" description="Disordered" evidence="1">
    <location>
        <begin position="1"/>
        <end position="223"/>
    </location>
</feature>
<comment type="caution">
    <text evidence="3">The sequence shown here is derived from an EMBL/GenBank/DDBJ whole genome shotgun (WGS) entry which is preliminary data.</text>
</comment>
<keyword evidence="4" id="KW-1185">Reference proteome</keyword>
<gene>
    <name evidence="3" type="ORF">GCM10010151_05000</name>
</gene>